<feature type="compositionally biased region" description="Polar residues" evidence="1">
    <location>
        <begin position="133"/>
        <end position="161"/>
    </location>
</feature>
<proteinExistence type="predicted"/>
<dbReference type="OrthoDB" id="5105441at2759"/>
<evidence type="ECO:0000313" key="2">
    <source>
        <dbReference type="EMBL" id="KAF4953307.1"/>
    </source>
</evidence>
<dbReference type="AlphaFoldDB" id="A0A8H4T8Y2"/>
<feature type="compositionally biased region" description="Basic and acidic residues" evidence="1">
    <location>
        <begin position="186"/>
        <end position="202"/>
    </location>
</feature>
<sequence>MELNEDPRLVGIPRKPSNINLDSAPSPMELSWLQQLNLLLTRITSTFYQTSDWRKTVVDEAKHTLLCLADRREISGGRRVVTSEHLTRALYYFDVRMLLADVDDIHTGTPRHDFFRDFYNDGTSHDASEEPQLPSNKQSGAGSVTSPKPKTDTQNAASPVTATIAGIKRKASDGLPSFMLPRGSNRVRENESRENRSSDRRSAGRGATYGRP</sequence>
<dbReference type="Proteomes" id="UP000604273">
    <property type="component" value="Unassembled WGS sequence"/>
</dbReference>
<feature type="region of interest" description="Disordered" evidence="1">
    <location>
        <begin position="122"/>
        <end position="212"/>
    </location>
</feature>
<reference evidence="2" key="1">
    <citation type="journal article" date="2020" name="BMC Genomics">
        <title>Correction to: Identification and distribution of gene clusters required for synthesis of sphingolipid metabolism inhibitors in diverse species of the filamentous fungus Fusarium.</title>
        <authorList>
            <person name="Kim H.S."/>
            <person name="Lohmar J.M."/>
            <person name="Busman M."/>
            <person name="Brown D.W."/>
            <person name="Naumann T.A."/>
            <person name="Divon H.H."/>
            <person name="Lysoe E."/>
            <person name="Uhlig S."/>
            <person name="Proctor R.H."/>
        </authorList>
    </citation>
    <scope>NUCLEOTIDE SEQUENCE</scope>
    <source>
        <strain evidence="2">NRRL 45417</strain>
    </source>
</reference>
<name>A0A8H4T8Y2_9HYPO</name>
<reference evidence="2" key="2">
    <citation type="submission" date="2020-05" db="EMBL/GenBank/DDBJ databases">
        <authorList>
            <person name="Kim H.-S."/>
            <person name="Proctor R.H."/>
            <person name="Brown D.W."/>
        </authorList>
    </citation>
    <scope>NUCLEOTIDE SEQUENCE</scope>
    <source>
        <strain evidence="2">NRRL 45417</strain>
    </source>
</reference>
<organism evidence="2 3">
    <name type="scientific">Fusarium gaditjirri</name>
    <dbReference type="NCBI Taxonomy" id="282569"/>
    <lineage>
        <taxon>Eukaryota</taxon>
        <taxon>Fungi</taxon>
        <taxon>Dikarya</taxon>
        <taxon>Ascomycota</taxon>
        <taxon>Pezizomycotina</taxon>
        <taxon>Sordariomycetes</taxon>
        <taxon>Hypocreomycetidae</taxon>
        <taxon>Hypocreales</taxon>
        <taxon>Nectriaceae</taxon>
        <taxon>Fusarium</taxon>
        <taxon>Fusarium nisikadoi species complex</taxon>
    </lineage>
</organism>
<dbReference type="EMBL" id="JABFAI010000138">
    <property type="protein sequence ID" value="KAF4953307.1"/>
    <property type="molecule type" value="Genomic_DNA"/>
</dbReference>
<protein>
    <submittedName>
        <fullName evidence="2">Uncharacterized protein</fullName>
    </submittedName>
</protein>
<keyword evidence="3" id="KW-1185">Reference proteome</keyword>
<comment type="caution">
    <text evidence="2">The sequence shown here is derived from an EMBL/GenBank/DDBJ whole genome shotgun (WGS) entry which is preliminary data.</text>
</comment>
<evidence type="ECO:0000313" key="3">
    <source>
        <dbReference type="Proteomes" id="UP000604273"/>
    </source>
</evidence>
<evidence type="ECO:0000256" key="1">
    <source>
        <dbReference type="SAM" id="MobiDB-lite"/>
    </source>
</evidence>
<gene>
    <name evidence="2" type="ORF">FGADI_6073</name>
</gene>
<accession>A0A8H4T8Y2</accession>